<organism evidence="1 2">
    <name type="scientific">Penicillium fimorum</name>
    <dbReference type="NCBI Taxonomy" id="1882269"/>
    <lineage>
        <taxon>Eukaryota</taxon>
        <taxon>Fungi</taxon>
        <taxon>Dikarya</taxon>
        <taxon>Ascomycota</taxon>
        <taxon>Pezizomycotina</taxon>
        <taxon>Eurotiomycetes</taxon>
        <taxon>Eurotiomycetidae</taxon>
        <taxon>Eurotiales</taxon>
        <taxon>Aspergillaceae</taxon>
        <taxon>Penicillium</taxon>
    </lineage>
</organism>
<sequence>MTEVIGVVSDDITFATVIVQLKDCWDQIRDAPEGLRKLMQQVELFSPILADIEEDVQQESFLPALNVSKHTPQSFGFSKAATRGLEAICKDLSRDG</sequence>
<evidence type="ECO:0000313" key="2">
    <source>
        <dbReference type="Proteomes" id="UP001149954"/>
    </source>
</evidence>
<accession>A0A9X0C4P5</accession>
<dbReference type="OrthoDB" id="3200163at2759"/>
<evidence type="ECO:0000313" key="1">
    <source>
        <dbReference type="EMBL" id="KAJ5502144.1"/>
    </source>
</evidence>
<reference evidence="1" key="2">
    <citation type="journal article" date="2023" name="IMA Fungus">
        <title>Comparative genomic study of the Penicillium genus elucidates a diverse pangenome and 15 lateral gene transfer events.</title>
        <authorList>
            <person name="Petersen C."/>
            <person name="Sorensen T."/>
            <person name="Nielsen M.R."/>
            <person name="Sondergaard T.E."/>
            <person name="Sorensen J.L."/>
            <person name="Fitzpatrick D.A."/>
            <person name="Frisvad J.C."/>
            <person name="Nielsen K.L."/>
        </authorList>
    </citation>
    <scope>NUCLEOTIDE SEQUENCE</scope>
    <source>
        <strain evidence="1">IBT 29495</strain>
    </source>
</reference>
<proteinExistence type="predicted"/>
<dbReference type="AlphaFoldDB" id="A0A9X0C4P5"/>
<dbReference type="Proteomes" id="UP001149954">
    <property type="component" value="Unassembled WGS sequence"/>
</dbReference>
<name>A0A9X0C4P5_9EURO</name>
<reference evidence="1" key="1">
    <citation type="submission" date="2022-12" db="EMBL/GenBank/DDBJ databases">
        <authorList>
            <person name="Petersen C."/>
        </authorList>
    </citation>
    <scope>NUCLEOTIDE SEQUENCE</scope>
    <source>
        <strain evidence="1">IBT 29495</strain>
    </source>
</reference>
<comment type="caution">
    <text evidence="1">The sequence shown here is derived from an EMBL/GenBank/DDBJ whole genome shotgun (WGS) entry which is preliminary data.</text>
</comment>
<protein>
    <submittedName>
        <fullName evidence="1">Uncharacterized protein</fullName>
    </submittedName>
</protein>
<gene>
    <name evidence="1" type="ORF">N7463_005018</name>
</gene>
<keyword evidence="2" id="KW-1185">Reference proteome</keyword>
<dbReference type="EMBL" id="JAPWDS010000003">
    <property type="protein sequence ID" value="KAJ5502144.1"/>
    <property type="molecule type" value="Genomic_DNA"/>
</dbReference>